<proteinExistence type="predicted"/>
<dbReference type="EMBL" id="CCYD01001204">
    <property type="protein sequence ID" value="CEG44387.1"/>
    <property type="molecule type" value="Genomic_DNA"/>
</dbReference>
<sequence length="119" mass="13685">MNFKLAAFVATCVVHSSTSKRHKVSKWYPYSLNFAFVLYLYANHYQLCLALKGYEVERNHGKQPNASRLEILAARVFFRAYDAQHKKVLGHIEMMPDRTMAQTIAEWKTADTKALAKST</sequence>
<dbReference type="GeneID" id="36395810"/>
<name>A0A0N7L6I7_PLAHL</name>
<dbReference type="Proteomes" id="UP000054928">
    <property type="component" value="Unassembled WGS sequence"/>
</dbReference>
<reference evidence="2" key="1">
    <citation type="submission" date="2014-09" db="EMBL/GenBank/DDBJ databases">
        <authorList>
            <person name="Sharma Rahul"/>
            <person name="Thines Marco"/>
        </authorList>
    </citation>
    <scope>NUCLEOTIDE SEQUENCE [LARGE SCALE GENOMIC DNA]</scope>
</reference>
<dbReference type="AlphaFoldDB" id="A0A0N7L6I7"/>
<dbReference type="RefSeq" id="XP_024580756.1">
    <property type="nucleotide sequence ID" value="XM_024730484.1"/>
</dbReference>
<evidence type="ECO:0000313" key="2">
    <source>
        <dbReference type="Proteomes" id="UP000054928"/>
    </source>
</evidence>
<accession>A0A0N7L6I7</accession>
<evidence type="ECO:0000313" key="1">
    <source>
        <dbReference type="EMBL" id="CEG44387.1"/>
    </source>
</evidence>
<keyword evidence="2" id="KW-1185">Reference proteome</keyword>
<organism evidence="1 2">
    <name type="scientific">Plasmopara halstedii</name>
    <name type="common">Downy mildew of sunflower</name>
    <dbReference type="NCBI Taxonomy" id="4781"/>
    <lineage>
        <taxon>Eukaryota</taxon>
        <taxon>Sar</taxon>
        <taxon>Stramenopiles</taxon>
        <taxon>Oomycota</taxon>
        <taxon>Peronosporomycetes</taxon>
        <taxon>Peronosporales</taxon>
        <taxon>Peronosporaceae</taxon>
        <taxon>Plasmopara</taxon>
    </lineage>
</organism>
<protein>
    <submittedName>
        <fullName evidence="1">Uncharacterized protein</fullName>
    </submittedName>
</protein>